<dbReference type="Gene3D" id="2.30.30.140">
    <property type="match status" value="1"/>
</dbReference>
<dbReference type="Pfam" id="PF16719">
    <property type="entry name" value="SAWADEE"/>
    <property type="match status" value="1"/>
</dbReference>
<evidence type="ECO:0000259" key="1">
    <source>
        <dbReference type="Pfam" id="PF16719"/>
    </source>
</evidence>
<proteinExistence type="predicted"/>
<protein>
    <recommendedName>
        <fullName evidence="1">SAWADEE domain-containing protein</fullName>
    </recommendedName>
</protein>
<organism evidence="2">
    <name type="scientific">Solanum chilense</name>
    <name type="common">Tomato</name>
    <name type="synonym">Lycopersicon chilense</name>
    <dbReference type="NCBI Taxonomy" id="4083"/>
    <lineage>
        <taxon>Eukaryota</taxon>
        <taxon>Viridiplantae</taxon>
        <taxon>Streptophyta</taxon>
        <taxon>Embryophyta</taxon>
        <taxon>Tracheophyta</taxon>
        <taxon>Spermatophyta</taxon>
        <taxon>Magnoliopsida</taxon>
        <taxon>eudicotyledons</taxon>
        <taxon>Gunneridae</taxon>
        <taxon>Pentapetalae</taxon>
        <taxon>asterids</taxon>
        <taxon>lamiids</taxon>
        <taxon>Solanales</taxon>
        <taxon>Solanaceae</taxon>
        <taxon>Solanoideae</taxon>
        <taxon>Solaneae</taxon>
        <taxon>Solanum</taxon>
        <taxon>Solanum subgen. Lycopersicon</taxon>
    </lineage>
</organism>
<name>A0A6N2BVP1_SOLCI</name>
<dbReference type="InterPro" id="IPR039276">
    <property type="entry name" value="SHH1/2"/>
</dbReference>
<dbReference type="PANTHER" id="PTHR33827:SF8">
    <property type="entry name" value="PROTEIN SAWADEE HOMEODOMAIN HOMOLOG 1-LIKE ISOFORM X1"/>
    <property type="match status" value="1"/>
</dbReference>
<accession>A0A6N2BVP1</accession>
<gene>
    <name evidence="2" type="ORF">EJD97_002498</name>
</gene>
<sequence>MDLRPRKRQVQSITGFTQAEVEKMENLLIESKEQVCDSDVCKKLAKTFTRSKGRAGKSIAKWTEVQAWFQNRLVCSSKDNSAEDNQKLPDYTEGCTLNKANESSHIPKGQKDPALSDLEFEARSSKDGAWYDIDTFIAHRFLSSEEPEALVRFVGFGLGEDEWVNVRKAVRERSVALENSECNKVQVGDIILCFQEGKEEEKYLEAQVIEIQKKLHDIRGCRCLFVIRYTGDDTEETIRLRRMCVRPNILGRP</sequence>
<evidence type="ECO:0000313" key="2">
    <source>
        <dbReference type="EMBL" id="TMW99482.1"/>
    </source>
</evidence>
<dbReference type="AlphaFoldDB" id="A0A6N2BVP1"/>
<reference evidence="2" key="1">
    <citation type="submission" date="2019-05" db="EMBL/GenBank/DDBJ databases">
        <title>The de novo reference genome and transcriptome assemblies of the wild tomato species Solanum chilense.</title>
        <authorList>
            <person name="Stam R."/>
            <person name="Nosenko T."/>
            <person name="Hoerger A.C."/>
            <person name="Stephan W."/>
            <person name="Seidel M.A."/>
            <person name="Kuhn J.M.M."/>
            <person name="Haberer G."/>
            <person name="Tellier A."/>
        </authorList>
    </citation>
    <scope>NUCLEOTIDE SEQUENCE</scope>
    <source>
        <tissue evidence="2">Mature leaves</tissue>
    </source>
</reference>
<dbReference type="InterPro" id="IPR032001">
    <property type="entry name" value="SAWADEE_dom"/>
</dbReference>
<dbReference type="GO" id="GO:0003682">
    <property type="term" value="F:chromatin binding"/>
    <property type="evidence" value="ECO:0007669"/>
    <property type="project" value="InterPro"/>
</dbReference>
<comment type="caution">
    <text evidence="2">The sequence shown here is derived from an EMBL/GenBank/DDBJ whole genome shotgun (WGS) entry which is preliminary data.</text>
</comment>
<dbReference type="Gene3D" id="2.40.50.40">
    <property type="match status" value="1"/>
</dbReference>
<dbReference type="PANTHER" id="PTHR33827">
    <property type="entry name" value="PROTEIN SAWADEE HOMEODOMAIN HOMOLOG 2"/>
    <property type="match status" value="1"/>
</dbReference>
<dbReference type="EMBL" id="RXGB01001294">
    <property type="protein sequence ID" value="TMW99482.1"/>
    <property type="molecule type" value="Genomic_DNA"/>
</dbReference>
<feature type="domain" description="SAWADEE" evidence="1">
    <location>
        <begin position="117"/>
        <end position="244"/>
    </location>
</feature>